<keyword evidence="3 9" id="KW-0812">Transmembrane</keyword>
<evidence type="ECO:0000256" key="2">
    <source>
        <dbReference type="ARBA" id="ARBA00008095"/>
    </source>
</evidence>
<dbReference type="InterPro" id="IPR002035">
    <property type="entry name" value="VWF_A"/>
</dbReference>
<sequence>MVNNQMDSLGGDTASVVLILTDGEIGDQTATINEASKIRQKGGSIFAIGIANANREQLLGLVTDERELFIGSDFQYLTTIINQVINDTCIEILGANPTQICTNQEGLTTTLTGQGFTNTFNPNSTACRFIYNETQFEITKPVGNIQYDRIVCSLPNFETSQDILLQVTLNGISFISSNVTISAQDCTPTTGTSPNAGLAVGLTFSMLALLILIALLALWFFIPLLTGKIISLPKKADPERPADPTPPQKWSTVDASYYGGRGSGGITPMKVQWGDKGATIEGSRLTAAKDAKEVDVITGSMAQENDRTGAKKPSLFERIKERIKTWLLSFYFTISSIRPIRGPEGNIMWCPYHYITTQRQYATGSDPLPMANQKPTSGIARNSTHTDVNSNTNTGKKAKITRAASTSSPGGNNSPIPESTESPRRPAPPPSRSNTLPARPPRPTAPTKSSTLQVATNE</sequence>
<feature type="compositionally biased region" description="Polar residues" evidence="8">
    <location>
        <begin position="403"/>
        <end position="420"/>
    </location>
</feature>
<accession>A0A1X7T1K5</accession>
<dbReference type="Proteomes" id="UP000007879">
    <property type="component" value="Unassembled WGS sequence"/>
</dbReference>
<name>A0A1X7T1K5_AMPQE</name>
<dbReference type="EnsemblMetazoa" id="XM_020006231.1">
    <property type="protein sequence ID" value="XP_019861790.1"/>
    <property type="gene ID" value="LOC105315443"/>
</dbReference>
<feature type="region of interest" description="Disordered" evidence="8">
    <location>
        <begin position="365"/>
        <end position="458"/>
    </location>
</feature>
<organism evidence="11">
    <name type="scientific">Amphimedon queenslandica</name>
    <name type="common">Sponge</name>
    <dbReference type="NCBI Taxonomy" id="400682"/>
    <lineage>
        <taxon>Eukaryota</taxon>
        <taxon>Metazoa</taxon>
        <taxon>Porifera</taxon>
        <taxon>Demospongiae</taxon>
        <taxon>Heteroscleromorpha</taxon>
        <taxon>Haplosclerida</taxon>
        <taxon>Niphatidae</taxon>
        <taxon>Amphimedon</taxon>
    </lineage>
</organism>
<keyword evidence="5" id="KW-0732">Signal</keyword>
<dbReference type="GO" id="GO:0046872">
    <property type="term" value="F:metal ion binding"/>
    <property type="evidence" value="ECO:0007669"/>
    <property type="project" value="UniProtKB-KW"/>
</dbReference>
<dbReference type="InterPro" id="IPR008400">
    <property type="entry name" value="Anthrax_toxin_rcpt_extracel"/>
</dbReference>
<evidence type="ECO:0000313" key="11">
    <source>
        <dbReference type="EnsemblMetazoa" id="Aqu2.1.08335_001"/>
    </source>
</evidence>
<evidence type="ECO:0000256" key="6">
    <source>
        <dbReference type="ARBA" id="ARBA00022989"/>
    </source>
</evidence>
<comment type="similarity">
    <text evidence="2">Belongs to the ATR family.</text>
</comment>
<evidence type="ECO:0000256" key="7">
    <source>
        <dbReference type="ARBA" id="ARBA00023136"/>
    </source>
</evidence>
<comment type="subcellular location">
    <subcellularLocation>
        <location evidence="1">Membrane</location>
        <topology evidence="1">Single-pass type I membrane protein</topology>
    </subcellularLocation>
</comment>
<dbReference type="Pfam" id="PF00092">
    <property type="entry name" value="VWA"/>
    <property type="match status" value="1"/>
</dbReference>
<dbReference type="Gene3D" id="3.40.50.410">
    <property type="entry name" value="von Willebrand factor, type A domain"/>
    <property type="match status" value="1"/>
</dbReference>
<dbReference type="STRING" id="400682.A0A1X7T1K5"/>
<evidence type="ECO:0000256" key="8">
    <source>
        <dbReference type="SAM" id="MobiDB-lite"/>
    </source>
</evidence>
<dbReference type="PANTHER" id="PTHR16059:SF25">
    <property type="entry name" value="LYSOZYME"/>
    <property type="match status" value="1"/>
</dbReference>
<dbReference type="AlphaFoldDB" id="A0A1X7T1K5"/>
<dbReference type="PROSITE" id="PS50234">
    <property type="entry name" value="VWFA"/>
    <property type="match status" value="1"/>
</dbReference>
<feature type="region of interest" description="Disordered" evidence="8">
    <location>
        <begin position="235"/>
        <end position="254"/>
    </location>
</feature>
<dbReference type="EnsemblMetazoa" id="XM_020006230.1">
    <property type="protein sequence ID" value="XP_019861789.1"/>
    <property type="gene ID" value="LOC105315443"/>
</dbReference>
<dbReference type="GO" id="GO:0038023">
    <property type="term" value="F:signaling receptor activity"/>
    <property type="evidence" value="ECO:0007669"/>
    <property type="project" value="InterPro"/>
</dbReference>
<dbReference type="EnsemblMetazoa" id="Aqu2.1.08335_001">
    <property type="protein sequence ID" value="Aqu2.1.08335_001"/>
    <property type="gene ID" value="Aqu2.1.08335"/>
</dbReference>
<evidence type="ECO:0000256" key="4">
    <source>
        <dbReference type="ARBA" id="ARBA00022723"/>
    </source>
</evidence>
<keyword evidence="12" id="KW-1185">Reference proteome</keyword>
<dbReference type="InterPro" id="IPR036465">
    <property type="entry name" value="vWFA_dom_sf"/>
</dbReference>
<dbReference type="PANTHER" id="PTHR16059">
    <property type="entry name" value="ANTHRAX TOXIN RECEPTOR"/>
    <property type="match status" value="1"/>
</dbReference>
<dbReference type="OrthoDB" id="10035766at2759"/>
<keyword evidence="6 9" id="KW-1133">Transmembrane helix</keyword>
<evidence type="ECO:0000256" key="3">
    <source>
        <dbReference type="ARBA" id="ARBA00022692"/>
    </source>
</evidence>
<gene>
    <name evidence="11" type="primary">105315443</name>
</gene>
<protein>
    <recommendedName>
        <fullName evidence="10">VWFA domain-containing protein</fullName>
    </recommendedName>
</protein>
<feature type="compositionally biased region" description="Polar residues" evidence="8">
    <location>
        <begin position="373"/>
        <end position="395"/>
    </location>
</feature>
<evidence type="ECO:0000256" key="5">
    <source>
        <dbReference type="ARBA" id="ARBA00022729"/>
    </source>
</evidence>
<keyword evidence="4" id="KW-0479">Metal-binding</keyword>
<dbReference type="GO" id="GO:0016020">
    <property type="term" value="C:membrane"/>
    <property type="evidence" value="ECO:0007669"/>
    <property type="project" value="UniProtKB-SubCell"/>
</dbReference>
<dbReference type="KEGG" id="aqu:105315443"/>
<feature type="compositionally biased region" description="Polar residues" evidence="8">
    <location>
        <begin position="448"/>
        <end position="458"/>
    </location>
</feature>
<evidence type="ECO:0000259" key="10">
    <source>
        <dbReference type="PROSITE" id="PS50234"/>
    </source>
</evidence>
<reference evidence="11" key="2">
    <citation type="submission" date="2017-05" db="UniProtKB">
        <authorList>
            <consortium name="EnsemblMetazoa"/>
        </authorList>
    </citation>
    <scope>IDENTIFICATION</scope>
</reference>
<reference evidence="12" key="1">
    <citation type="journal article" date="2010" name="Nature">
        <title>The Amphimedon queenslandica genome and the evolution of animal complexity.</title>
        <authorList>
            <person name="Srivastava M."/>
            <person name="Simakov O."/>
            <person name="Chapman J."/>
            <person name="Fahey B."/>
            <person name="Gauthier M.E."/>
            <person name="Mitros T."/>
            <person name="Richards G.S."/>
            <person name="Conaco C."/>
            <person name="Dacre M."/>
            <person name="Hellsten U."/>
            <person name="Larroux C."/>
            <person name="Putnam N.H."/>
            <person name="Stanke M."/>
            <person name="Adamska M."/>
            <person name="Darling A."/>
            <person name="Degnan S.M."/>
            <person name="Oakley T.H."/>
            <person name="Plachetzki D.C."/>
            <person name="Zhai Y."/>
            <person name="Adamski M."/>
            <person name="Calcino A."/>
            <person name="Cummins S.F."/>
            <person name="Goodstein D.M."/>
            <person name="Harris C."/>
            <person name="Jackson D.J."/>
            <person name="Leys S.P."/>
            <person name="Shu S."/>
            <person name="Woodcroft B.J."/>
            <person name="Vervoort M."/>
            <person name="Kosik K.S."/>
            <person name="Manning G."/>
            <person name="Degnan B.M."/>
            <person name="Rokhsar D.S."/>
        </authorList>
    </citation>
    <scope>NUCLEOTIDE SEQUENCE [LARGE SCALE GENOMIC DNA]</scope>
</reference>
<evidence type="ECO:0000313" key="12">
    <source>
        <dbReference type="Proteomes" id="UP000007879"/>
    </source>
</evidence>
<feature type="transmembrane region" description="Helical" evidence="9">
    <location>
        <begin position="196"/>
        <end position="225"/>
    </location>
</feature>
<keyword evidence="7 9" id="KW-0472">Membrane</keyword>
<dbReference type="InParanoid" id="A0A1X7T1K5"/>
<dbReference type="Pfam" id="PF05587">
    <property type="entry name" value="Anth_Ig"/>
    <property type="match status" value="1"/>
</dbReference>
<evidence type="ECO:0000256" key="9">
    <source>
        <dbReference type="SAM" id="Phobius"/>
    </source>
</evidence>
<dbReference type="eggNOG" id="ENOG502QSKR">
    <property type="taxonomic scope" value="Eukaryota"/>
</dbReference>
<proteinExistence type="inferred from homology"/>
<evidence type="ECO:0000256" key="1">
    <source>
        <dbReference type="ARBA" id="ARBA00004479"/>
    </source>
</evidence>
<feature type="domain" description="VWFA" evidence="10">
    <location>
        <begin position="1"/>
        <end position="84"/>
    </location>
</feature>
<dbReference type="SUPFAM" id="SSF53300">
    <property type="entry name" value="vWA-like"/>
    <property type="match status" value="1"/>
</dbReference>